<organism evidence="1 2">
    <name type="scientific">Planktothrix tepida PCC 9214</name>
    <dbReference type="NCBI Taxonomy" id="671072"/>
    <lineage>
        <taxon>Bacteria</taxon>
        <taxon>Bacillati</taxon>
        <taxon>Cyanobacteriota</taxon>
        <taxon>Cyanophyceae</taxon>
        <taxon>Oscillatoriophycideae</taxon>
        <taxon>Oscillatoriales</taxon>
        <taxon>Microcoleaceae</taxon>
        <taxon>Planktothrix</taxon>
    </lineage>
</organism>
<gene>
    <name evidence="1" type="ORF">PL9214650394</name>
</gene>
<protein>
    <submittedName>
        <fullName evidence="1">Uncharacterized protein</fullName>
    </submittedName>
</protein>
<dbReference type="AlphaFoldDB" id="A0A1J1LQV6"/>
<reference evidence="2" key="1">
    <citation type="submission" date="2015-10" db="EMBL/GenBank/DDBJ databases">
        <authorList>
            <person name="Regsiter A."/>
            <person name="william w."/>
        </authorList>
    </citation>
    <scope>NUCLEOTIDE SEQUENCE [LARGE SCALE GENOMIC DNA]</scope>
</reference>
<sequence>MMTFQEIIDSIEALTVEDQERLFELIRKRRIENRRSEMAANV</sequence>
<proteinExistence type="predicted"/>
<name>A0A1J1LQV6_9CYAN</name>
<dbReference type="Proteomes" id="UP000184315">
    <property type="component" value="Unassembled WGS sequence"/>
</dbReference>
<evidence type="ECO:0000313" key="2">
    <source>
        <dbReference type="Proteomes" id="UP000184315"/>
    </source>
</evidence>
<dbReference type="RefSeq" id="WP_281250367.1">
    <property type="nucleotide sequence ID" value="NZ_LN889813.1"/>
</dbReference>
<dbReference type="EMBL" id="CZDF01000172">
    <property type="protein sequence ID" value="CUR34955.1"/>
    <property type="molecule type" value="Genomic_DNA"/>
</dbReference>
<keyword evidence="2" id="KW-1185">Reference proteome</keyword>
<evidence type="ECO:0000313" key="1">
    <source>
        <dbReference type="EMBL" id="CUR34955.1"/>
    </source>
</evidence>
<accession>A0A1J1LQV6</accession>